<keyword evidence="2" id="KW-1185">Reference proteome</keyword>
<evidence type="ECO:0000313" key="1">
    <source>
        <dbReference type="EMBL" id="MBP1042580.1"/>
    </source>
</evidence>
<dbReference type="InterPro" id="IPR015045">
    <property type="entry name" value="MPT-1-like_LmxM"/>
</dbReference>
<dbReference type="Gene3D" id="2.115.10.20">
    <property type="entry name" value="Glycosyl hydrolase domain, family 43"/>
    <property type="match status" value="1"/>
</dbReference>
<reference evidence="1" key="1">
    <citation type="submission" date="2020-12" db="EMBL/GenBank/DDBJ databases">
        <title>Vagococcus allomyrinae sp. nov. and Enterococcus lavae sp. nov., isolated from the larvae of Allomyrina dichotoma.</title>
        <authorList>
            <person name="Lee S.D."/>
        </authorList>
    </citation>
    <scope>NUCLEOTIDE SEQUENCE</scope>
    <source>
        <strain evidence="1">BWB3-3</strain>
    </source>
</reference>
<proteinExistence type="predicted"/>
<evidence type="ECO:0000313" key="2">
    <source>
        <dbReference type="Proteomes" id="UP000674938"/>
    </source>
</evidence>
<dbReference type="Pfam" id="PF08950">
    <property type="entry name" value="DUF1861"/>
    <property type="match status" value="1"/>
</dbReference>
<accession>A0A940PD26</accession>
<dbReference type="InterPro" id="IPR023296">
    <property type="entry name" value="Glyco_hydro_beta-prop_sf"/>
</dbReference>
<gene>
    <name evidence="1" type="ORF">I6N95_16310</name>
</gene>
<dbReference type="EMBL" id="JAEEGA010000011">
    <property type="protein sequence ID" value="MBP1042580.1"/>
    <property type="molecule type" value="Genomic_DNA"/>
</dbReference>
<dbReference type="PANTHER" id="PTHR37036:SF2">
    <property type="entry name" value="DUF1861 FAMILY PROTEIN"/>
    <property type="match status" value="1"/>
</dbReference>
<sequence>MKQRCEELLSQHVTDGVKGKKLIFKGLSEVDVYNITAPFDDHGREIIAGRVERRDSEQATIHFFGKVSDLQWEVLPDYPTFELQDPFVTRINGELILGGVEIYPLPENPEALGWRTIFYRGKDVMSLTRFFEGPKGMKDLRLAELVDGRIMVLTRPQGEFGGRGQIGLTYVNQLEELSHELILAAPLLSQFIPEEWGGANAIYPLDSETVGVLGHIACFDEEECRHYYSMAFTINPKTGAYSEMKLVAVRAEFAAGEAKRPDLEDVIFSGGLVDRGDGSCDLYVGVGDSHAQVIKIDNPFTQLTSV</sequence>
<dbReference type="AlphaFoldDB" id="A0A940PD26"/>
<dbReference type="PANTHER" id="PTHR37036">
    <property type="match status" value="1"/>
</dbReference>
<dbReference type="SUPFAM" id="SSF75005">
    <property type="entry name" value="Arabinanase/levansucrase/invertase"/>
    <property type="match status" value="1"/>
</dbReference>
<dbReference type="Proteomes" id="UP000674938">
    <property type="component" value="Unassembled WGS sequence"/>
</dbReference>
<comment type="caution">
    <text evidence="1">The sequence shown here is derived from an EMBL/GenBank/DDBJ whole genome shotgun (WGS) entry which is preliminary data.</text>
</comment>
<dbReference type="RefSeq" id="WP_209529891.1">
    <property type="nucleotide sequence ID" value="NZ_JAEEGA010000011.1"/>
</dbReference>
<protein>
    <submittedName>
        <fullName evidence="1">DUF1861 family protein</fullName>
    </submittedName>
</protein>
<organism evidence="1 2">
    <name type="scientific">Vagococcus allomyrinae</name>
    <dbReference type="NCBI Taxonomy" id="2794353"/>
    <lineage>
        <taxon>Bacteria</taxon>
        <taxon>Bacillati</taxon>
        <taxon>Bacillota</taxon>
        <taxon>Bacilli</taxon>
        <taxon>Lactobacillales</taxon>
        <taxon>Enterococcaceae</taxon>
        <taxon>Vagococcus</taxon>
    </lineage>
</organism>
<name>A0A940PD26_9ENTE</name>